<dbReference type="Proteomes" id="UP000052023">
    <property type="component" value="Unassembled WGS sequence"/>
</dbReference>
<dbReference type="RefSeq" id="WP_057843554.1">
    <property type="nucleotide sequence ID" value="NZ_LLYA01000112.1"/>
</dbReference>
<gene>
    <name evidence="1" type="ORF">CQ13_04385</name>
</gene>
<sequence>MASAEERLMEWLRDAHAAEKQAETMLSGMAQRIENYPDLKARIVQHIGETQRQAERVRSCIERRGESTSTIKDTGGTMFGFGQAMSGMFVGDEVMKGSIACSAFEAMEIASYRILIDTAREVGDEETARTCEQILQEEEAMADWLEQNLPTLTHQYLAREQTPGARATS</sequence>
<dbReference type="InterPro" id="IPR047114">
    <property type="entry name" value="YciF"/>
</dbReference>
<evidence type="ECO:0000313" key="1">
    <source>
        <dbReference type="EMBL" id="KRR27710.1"/>
    </source>
</evidence>
<dbReference type="PANTHER" id="PTHR30565:SF9">
    <property type="entry name" value="PROTEIN YCIF"/>
    <property type="match status" value="1"/>
</dbReference>
<evidence type="ECO:0000313" key="2">
    <source>
        <dbReference type="Proteomes" id="UP000052023"/>
    </source>
</evidence>
<dbReference type="SUPFAM" id="SSF47240">
    <property type="entry name" value="Ferritin-like"/>
    <property type="match status" value="1"/>
</dbReference>
<dbReference type="PANTHER" id="PTHR30565">
    <property type="entry name" value="PROTEIN YCIF"/>
    <property type="match status" value="1"/>
</dbReference>
<dbReference type="InterPro" id="IPR010287">
    <property type="entry name" value="DUF892_YciF-like"/>
</dbReference>
<protein>
    <submittedName>
        <fullName evidence="1">Uncharacterized protein</fullName>
    </submittedName>
</protein>
<reference evidence="1 2" key="1">
    <citation type="submission" date="2014-03" db="EMBL/GenBank/DDBJ databases">
        <title>Bradyrhizobium valentinum sp. nov., isolated from effective nodules of Lupinus mariae-josephae, a lupine endemic of basic-lime soils in Eastern Spain.</title>
        <authorList>
            <person name="Duran D."/>
            <person name="Rey L."/>
            <person name="Navarro A."/>
            <person name="Busquets A."/>
            <person name="Imperial J."/>
            <person name="Ruiz-Argueso T."/>
        </authorList>
    </citation>
    <scope>NUCLEOTIDE SEQUENCE [LARGE SCALE GENOMIC DNA]</scope>
    <source>
        <strain evidence="1 2">Ro19</strain>
    </source>
</reference>
<dbReference type="EMBL" id="LLYA01000112">
    <property type="protein sequence ID" value="KRR27710.1"/>
    <property type="molecule type" value="Genomic_DNA"/>
</dbReference>
<dbReference type="InterPro" id="IPR009078">
    <property type="entry name" value="Ferritin-like_SF"/>
</dbReference>
<proteinExistence type="predicted"/>
<dbReference type="Gene3D" id="1.20.1260.10">
    <property type="match status" value="1"/>
</dbReference>
<dbReference type="Pfam" id="PF05974">
    <property type="entry name" value="DUF892"/>
    <property type="match status" value="1"/>
</dbReference>
<organism evidence="1 2">
    <name type="scientific">Bradyrhizobium retamae</name>
    <dbReference type="NCBI Taxonomy" id="1300035"/>
    <lineage>
        <taxon>Bacteria</taxon>
        <taxon>Pseudomonadati</taxon>
        <taxon>Pseudomonadota</taxon>
        <taxon>Alphaproteobacteria</taxon>
        <taxon>Hyphomicrobiales</taxon>
        <taxon>Nitrobacteraceae</taxon>
        <taxon>Bradyrhizobium</taxon>
    </lineage>
</organism>
<dbReference type="AlphaFoldDB" id="A0A0R3N6B5"/>
<name>A0A0R3N6B5_9BRAD</name>
<comment type="caution">
    <text evidence="1">The sequence shown here is derived from an EMBL/GenBank/DDBJ whole genome shotgun (WGS) entry which is preliminary data.</text>
</comment>
<keyword evidence="2" id="KW-1185">Reference proteome</keyword>
<dbReference type="OrthoDB" id="7273732at2"/>
<accession>A0A0R3N6B5</accession>
<dbReference type="InterPro" id="IPR012347">
    <property type="entry name" value="Ferritin-like"/>
</dbReference>